<evidence type="ECO:0000256" key="1">
    <source>
        <dbReference type="SAM" id="Phobius"/>
    </source>
</evidence>
<feature type="transmembrane region" description="Helical" evidence="1">
    <location>
        <begin position="74"/>
        <end position="95"/>
    </location>
</feature>
<keyword evidence="1" id="KW-0812">Transmembrane</keyword>
<gene>
    <name evidence="2" type="ORF">EG68_09797</name>
</gene>
<accession>A0A8S9YQP9</accession>
<evidence type="ECO:0000313" key="2">
    <source>
        <dbReference type="EMBL" id="KAF7250159.1"/>
    </source>
</evidence>
<keyword evidence="3" id="KW-1185">Reference proteome</keyword>
<organism evidence="2 3">
    <name type="scientific">Paragonimus skrjabini miyazakii</name>
    <dbReference type="NCBI Taxonomy" id="59628"/>
    <lineage>
        <taxon>Eukaryota</taxon>
        <taxon>Metazoa</taxon>
        <taxon>Spiralia</taxon>
        <taxon>Lophotrochozoa</taxon>
        <taxon>Platyhelminthes</taxon>
        <taxon>Trematoda</taxon>
        <taxon>Digenea</taxon>
        <taxon>Plagiorchiida</taxon>
        <taxon>Troglotremata</taxon>
        <taxon>Troglotrematidae</taxon>
        <taxon>Paragonimus</taxon>
    </lineage>
</organism>
<evidence type="ECO:0000313" key="3">
    <source>
        <dbReference type="Proteomes" id="UP000822476"/>
    </source>
</evidence>
<keyword evidence="1" id="KW-1133">Transmembrane helix</keyword>
<protein>
    <submittedName>
        <fullName evidence="2">Uncharacterized protein</fullName>
    </submittedName>
</protein>
<comment type="caution">
    <text evidence="2">The sequence shown here is derived from an EMBL/GenBank/DDBJ whole genome shotgun (WGS) entry which is preliminary data.</text>
</comment>
<dbReference type="Proteomes" id="UP000822476">
    <property type="component" value="Unassembled WGS sequence"/>
</dbReference>
<dbReference type="AlphaFoldDB" id="A0A8S9YQP9"/>
<proteinExistence type="predicted"/>
<feature type="transmembrane region" description="Helical" evidence="1">
    <location>
        <begin position="33"/>
        <end position="53"/>
    </location>
</feature>
<name>A0A8S9YQP9_9TREM</name>
<dbReference type="EMBL" id="JTDE01005294">
    <property type="protein sequence ID" value="KAF7250159.1"/>
    <property type="molecule type" value="Genomic_DNA"/>
</dbReference>
<reference evidence="2" key="1">
    <citation type="submission" date="2019-07" db="EMBL/GenBank/DDBJ databases">
        <title>Annotation for the trematode Paragonimus miyazaki's.</title>
        <authorList>
            <person name="Choi Y.-J."/>
        </authorList>
    </citation>
    <scope>NUCLEOTIDE SEQUENCE</scope>
    <source>
        <strain evidence="2">Japan</strain>
    </source>
</reference>
<sequence>MQSVVDFLATSLYMINSLVDRLLPDRQHPCYMFYRWIIVWLLTGLRGALNFSVATHSFIKLVYPFVHVSVRRGVLAILGGFSVAFALFTMAVAHLDASTTDKQCAVISDALVDYPGFMYLSARQNAYYPSVINCVVQQDG</sequence>
<keyword evidence="1" id="KW-0472">Membrane</keyword>